<protein>
    <recommendedName>
        <fullName evidence="3">DUF3710 domain-containing protein</fullName>
    </recommendedName>
</protein>
<comment type="caution">
    <text evidence="1">The sequence shown here is derived from an EMBL/GenBank/DDBJ whole genome shotgun (WGS) entry which is preliminary data.</text>
</comment>
<reference evidence="2" key="1">
    <citation type="journal article" date="2019" name="Int. J. Syst. Evol. Microbiol.">
        <title>The Global Catalogue of Microorganisms (GCM) 10K type strain sequencing project: providing services to taxonomists for standard genome sequencing and annotation.</title>
        <authorList>
            <consortium name="The Broad Institute Genomics Platform"/>
            <consortium name="The Broad Institute Genome Sequencing Center for Infectious Disease"/>
            <person name="Wu L."/>
            <person name="Ma J."/>
        </authorList>
    </citation>
    <scope>NUCLEOTIDE SEQUENCE [LARGE SCALE GENOMIC DNA]</scope>
    <source>
        <strain evidence="2">DFY41</strain>
    </source>
</reference>
<proteinExistence type="predicted"/>
<keyword evidence="2" id="KW-1185">Reference proteome</keyword>
<dbReference type="EMBL" id="JBHSKD010000002">
    <property type="protein sequence ID" value="MFC5175050.1"/>
    <property type="molecule type" value="Genomic_DNA"/>
</dbReference>
<organism evidence="1 2">
    <name type="scientific">Nocardioides taihuensis</name>
    <dbReference type="NCBI Taxonomy" id="1835606"/>
    <lineage>
        <taxon>Bacteria</taxon>
        <taxon>Bacillati</taxon>
        <taxon>Actinomycetota</taxon>
        <taxon>Actinomycetes</taxon>
        <taxon>Propionibacteriales</taxon>
        <taxon>Nocardioidaceae</taxon>
        <taxon>Nocardioides</taxon>
    </lineage>
</organism>
<accession>A0ABW0BCM3</accession>
<evidence type="ECO:0000313" key="2">
    <source>
        <dbReference type="Proteomes" id="UP001596087"/>
    </source>
</evidence>
<evidence type="ECO:0008006" key="3">
    <source>
        <dbReference type="Google" id="ProtNLM"/>
    </source>
</evidence>
<name>A0ABW0BCM3_9ACTN</name>
<dbReference type="RefSeq" id="WP_378585233.1">
    <property type="nucleotide sequence ID" value="NZ_JBHSKD010000002.1"/>
</dbReference>
<dbReference type="Proteomes" id="UP001596087">
    <property type="component" value="Unassembled WGS sequence"/>
</dbReference>
<sequence>MLNPAAPYRRDDRSTLRVPVVMPLVEVVVDADGLLTVTLDREPYSADGALRRKDLRRTLVDIASDLATPIRVEVREADDSTFTDIITPKQRDAEPAPAARRVLASPFGISGDGFTAGEEVEVCVVVARQVAADDGSTQLRLPPALLACHPDVVLVGRTSGAVALSGGAA</sequence>
<gene>
    <name evidence="1" type="ORF">ACFPGP_00110</name>
</gene>
<evidence type="ECO:0000313" key="1">
    <source>
        <dbReference type="EMBL" id="MFC5175050.1"/>
    </source>
</evidence>